<dbReference type="Proteomes" id="UP000184196">
    <property type="component" value="Unassembled WGS sequence"/>
</dbReference>
<evidence type="ECO:0000313" key="1">
    <source>
        <dbReference type="EMBL" id="SHF52097.1"/>
    </source>
</evidence>
<accession>A0A1M5CBX0</accession>
<organism evidence="1 2">
    <name type="scientific">Desulfofundulus australicus DSM 11792</name>
    <dbReference type="NCBI Taxonomy" id="1121425"/>
    <lineage>
        <taxon>Bacteria</taxon>
        <taxon>Bacillati</taxon>
        <taxon>Bacillota</taxon>
        <taxon>Clostridia</taxon>
        <taxon>Eubacteriales</taxon>
        <taxon>Peptococcaceae</taxon>
        <taxon>Desulfofundulus</taxon>
    </lineage>
</organism>
<dbReference type="AlphaFoldDB" id="A0A1M5CBX0"/>
<protein>
    <submittedName>
        <fullName evidence="1">Uncharacterized protein</fullName>
    </submittedName>
</protein>
<name>A0A1M5CBX0_9FIRM</name>
<dbReference type="EMBL" id="FQUW01000036">
    <property type="protein sequence ID" value="SHF52097.1"/>
    <property type="molecule type" value="Genomic_DNA"/>
</dbReference>
<keyword evidence="2" id="KW-1185">Reference proteome</keyword>
<evidence type="ECO:0000313" key="2">
    <source>
        <dbReference type="Proteomes" id="UP000184196"/>
    </source>
</evidence>
<sequence>MQLFPTKCNSYEVRRFFCRAVLKEKTARFFLSEGFFVSHHCFIVGHVLEVLQNLDESVHCVVTSPPARGGRRGWRVVSFRLELRRLRSNIIFHKTL</sequence>
<reference evidence="2" key="1">
    <citation type="submission" date="2016-11" db="EMBL/GenBank/DDBJ databases">
        <authorList>
            <person name="Varghese N."/>
            <person name="Submissions S."/>
        </authorList>
    </citation>
    <scope>NUCLEOTIDE SEQUENCE [LARGE SCALE GENOMIC DNA]</scope>
    <source>
        <strain evidence="2">DSM 11792</strain>
    </source>
</reference>
<gene>
    <name evidence="1" type="ORF">SAMN02745218_02476</name>
</gene>
<proteinExistence type="predicted"/>